<dbReference type="AlphaFoldDB" id="A0AAD4BKU4"/>
<dbReference type="Proteomes" id="UP001194468">
    <property type="component" value="Unassembled WGS sequence"/>
</dbReference>
<dbReference type="SUPFAM" id="SSF103196">
    <property type="entry name" value="Roadblock/LC7 domain"/>
    <property type="match status" value="1"/>
</dbReference>
<evidence type="ECO:0000256" key="1">
    <source>
        <dbReference type="SAM" id="MobiDB-lite"/>
    </source>
</evidence>
<organism evidence="2 3">
    <name type="scientific">Boletus edulis BED1</name>
    <dbReference type="NCBI Taxonomy" id="1328754"/>
    <lineage>
        <taxon>Eukaryota</taxon>
        <taxon>Fungi</taxon>
        <taxon>Dikarya</taxon>
        <taxon>Basidiomycota</taxon>
        <taxon>Agaricomycotina</taxon>
        <taxon>Agaricomycetes</taxon>
        <taxon>Agaricomycetidae</taxon>
        <taxon>Boletales</taxon>
        <taxon>Boletineae</taxon>
        <taxon>Boletaceae</taxon>
        <taxon>Boletoideae</taxon>
        <taxon>Boletus</taxon>
    </lineage>
</organism>
<protein>
    <submittedName>
        <fullName evidence="2">Uncharacterized protein</fullName>
    </submittedName>
</protein>
<reference evidence="2" key="1">
    <citation type="submission" date="2019-10" db="EMBL/GenBank/DDBJ databases">
        <authorList>
            <consortium name="DOE Joint Genome Institute"/>
            <person name="Kuo A."/>
            <person name="Miyauchi S."/>
            <person name="Kiss E."/>
            <person name="Drula E."/>
            <person name="Kohler A."/>
            <person name="Sanchez-Garcia M."/>
            <person name="Andreopoulos B."/>
            <person name="Barry K.W."/>
            <person name="Bonito G."/>
            <person name="Buee M."/>
            <person name="Carver A."/>
            <person name="Chen C."/>
            <person name="Cichocki N."/>
            <person name="Clum A."/>
            <person name="Culley D."/>
            <person name="Crous P.W."/>
            <person name="Fauchery L."/>
            <person name="Girlanda M."/>
            <person name="Hayes R."/>
            <person name="Keri Z."/>
            <person name="LaButti K."/>
            <person name="Lipzen A."/>
            <person name="Lombard V."/>
            <person name="Magnuson J."/>
            <person name="Maillard F."/>
            <person name="Morin E."/>
            <person name="Murat C."/>
            <person name="Nolan M."/>
            <person name="Ohm R."/>
            <person name="Pangilinan J."/>
            <person name="Pereira M."/>
            <person name="Perotto S."/>
            <person name="Peter M."/>
            <person name="Riley R."/>
            <person name="Sitrit Y."/>
            <person name="Stielow B."/>
            <person name="Szollosi G."/>
            <person name="Zifcakova L."/>
            <person name="Stursova M."/>
            <person name="Spatafora J.W."/>
            <person name="Tedersoo L."/>
            <person name="Vaario L.-M."/>
            <person name="Yamada A."/>
            <person name="Yan M."/>
            <person name="Wang P."/>
            <person name="Xu J."/>
            <person name="Bruns T."/>
            <person name="Baldrian P."/>
            <person name="Vilgalys R."/>
            <person name="Henrissat B."/>
            <person name="Grigoriev I.V."/>
            <person name="Hibbett D."/>
            <person name="Nagy L.G."/>
            <person name="Martin F.M."/>
        </authorList>
    </citation>
    <scope>NUCLEOTIDE SEQUENCE</scope>
    <source>
        <strain evidence="2">BED1</strain>
    </source>
</reference>
<evidence type="ECO:0000313" key="3">
    <source>
        <dbReference type="Proteomes" id="UP001194468"/>
    </source>
</evidence>
<evidence type="ECO:0000313" key="2">
    <source>
        <dbReference type="EMBL" id="KAF8433489.1"/>
    </source>
</evidence>
<feature type="compositionally biased region" description="Polar residues" evidence="1">
    <location>
        <begin position="143"/>
        <end position="156"/>
    </location>
</feature>
<dbReference type="EMBL" id="WHUW01000033">
    <property type="protein sequence ID" value="KAF8433489.1"/>
    <property type="molecule type" value="Genomic_DNA"/>
</dbReference>
<name>A0AAD4BKU4_BOLED</name>
<proteinExistence type="predicted"/>
<accession>A0AAD4BKU4</accession>
<feature type="region of interest" description="Disordered" evidence="1">
    <location>
        <begin position="138"/>
        <end position="163"/>
    </location>
</feature>
<sequence length="163" mass="17599">MLVLPALHTYLSQLLSPPSIHTALLLTPEGALVSYASQTSAERPARQKSKDDIRIIAGLGAEVWAETRDEEEGMVESELGRIFVLAVEDGRVSVQDTDPLLLLAVNGTLEADWDAMPTLQARKLTTFLAPSVNKHRGMMGATVNGSKSRTRSSATSPGRGFNR</sequence>
<gene>
    <name evidence="2" type="ORF">L210DRAFT_871170</name>
</gene>
<reference evidence="2" key="2">
    <citation type="journal article" date="2020" name="Nat. Commun.">
        <title>Large-scale genome sequencing of mycorrhizal fungi provides insights into the early evolution of symbiotic traits.</title>
        <authorList>
            <person name="Miyauchi S."/>
            <person name="Kiss E."/>
            <person name="Kuo A."/>
            <person name="Drula E."/>
            <person name="Kohler A."/>
            <person name="Sanchez-Garcia M."/>
            <person name="Morin E."/>
            <person name="Andreopoulos B."/>
            <person name="Barry K.W."/>
            <person name="Bonito G."/>
            <person name="Buee M."/>
            <person name="Carver A."/>
            <person name="Chen C."/>
            <person name="Cichocki N."/>
            <person name="Clum A."/>
            <person name="Culley D."/>
            <person name="Crous P.W."/>
            <person name="Fauchery L."/>
            <person name="Girlanda M."/>
            <person name="Hayes R.D."/>
            <person name="Keri Z."/>
            <person name="LaButti K."/>
            <person name="Lipzen A."/>
            <person name="Lombard V."/>
            <person name="Magnuson J."/>
            <person name="Maillard F."/>
            <person name="Murat C."/>
            <person name="Nolan M."/>
            <person name="Ohm R.A."/>
            <person name="Pangilinan J."/>
            <person name="Pereira M.F."/>
            <person name="Perotto S."/>
            <person name="Peter M."/>
            <person name="Pfister S."/>
            <person name="Riley R."/>
            <person name="Sitrit Y."/>
            <person name="Stielow J.B."/>
            <person name="Szollosi G."/>
            <person name="Zifcakova L."/>
            <person name="Stursova M."/>
            <person name="Spatafora J.W."/>
            <person name="Tedersoo L."/>
            <person name="Vaario L.M."/>
            <person name="Yamada A."/>
            <person name="Yan M."/>
            <person name="Wang P."/>
            <person name="Xu J."/>
            <person name="Bruns T."/>
            <person name="Baldrian P."/>
            <person name="Vilgalys R."/>
            <person name="Dunand C."/>
            <person name="Henrissat B."/>
            <person name="Grigoriev I.V."/>
            <person name="Hibbett D."/>
            <person name="Nagy L.G."/>
            <person name="Martin F.M."/>
        </authorList>
    </citation>
    <scope>NUCLEOTIDE SEQUENCE</scope>
    <source>
        <strain evidence="2">BED1</strain>
    </source>
</reference>
<keyword evidence="3" id="KW-1185">Reference proteome</keyword>
<comment type="caution">
    <text evidence="2">The sequence shown here is derived from an EMBL/GenBank/DDBJ whole genome shotgun (WGS) entry which is preliminary data.</text>
</comment>
<dbReference type="Gene3D" id="3.30.450.30">
    <property type="entry name" value="Dynein light chain 2a, cytoplasmic"/>
    <property type="match status" value="1"/>
</dbReference>